<dbReference type="Proteomes" id="UP000481030">
    <property type="component" value="Unassembled WGS sequence"/>
</dbReference>
<gene>
    <name evidence="3" type="ORF">F7731_10475</name>
</gene>
<comment type="caution">
    <text evidence="3">The sequence shown here is derived from an EMBL/GenBank/DDBJ whole genome shotgun (WGS) entry which is preliminary data.</text>
</comment>
<dbReference type="EMBL" id="WBOS01000003">
    <property type="protein sequence ID" value="KAB2336768.1"/>
    <property type="molecule type" value="Genomic_DNA"/>
</dbReference>
<feature type="domain" description="Smf/DprA SLOG" evidence="2">
    <location>
        <begin position="77"/>
        <end position="275"/>
    </location>
</feature>
<dbReference type="GO" id="GO:0009294">
    <property type="term" value="P:DNA-mediated transformation"/>
    <property type="evidence" value="ECO:0007669"/>
    <property type="project" value="InterPro"/>
</dbReference>
<evidence type="ECO:0000256" key="1">
    <source>
        <dbReference type="ARBA" id="ARBA00006525"/>
    </source>
</evidence>
<dbReference type="Gene3D" id="3.40.50.450">
    <property type="match status" value="1"/>
</dbReference>
<protein>
    <submittedName>
        <fullName evidence="3">DNA-processing protein DprA</fullName>
    </submittedName>
</protein>
<evidence type="ECO:0000259" key="2">
    <source>
        <dbReference type="Pfam" id="PF02481"/>
    </source>
</evidence>
<evidence type="ECO:0000313" key="3">
    <source>
        <dbReference type="EMBL" id="KAB2336768.1"/>
    </source>
</evidence>
<dbReference type="InterPro" id="IPR057666">
    <property type="entry name" value="DrpA_SLOG"/>
</dbReference>
<dbReference type="PANTHER" id="PTHR43022:SF1">
    <property type="entry name" value="PROTEIN SMF"/>
    <property type="match status" value="1"/>
</dbReference>
<accession>A0A6L3V6J7</accession>
<dbReference type="SUPFAM" id="SSF102405">
    <property type="entry name" value="MCP/YpsA-like"/>
    <property type="match status" value="1"/>
</dbReference>
<dbReference type="AlphaFoldDB" id="A0A6L3V6J7"/>
<dbReference type="Pfam" id="PF02481">
    <property type="entry name" value="DNA_processg_A"/>
    <property type="match status" value="1"/>
</dbReference>
<name>A0A6L3V6J7_9BACI</name>
<dbReference type="PANTHER" id="PTHR43022">
    <property type="entry name" value="PROTEIN SMF"/>
    <property type="match status" value="1"/>
</dbReference>
<sequence>MDVYWVWLSRLKYVGPVLQKQLIAHFHCPKLIYEAGEESLSGVPKMTRNALESIGLNRSLKETEMILMAAEKSGVRLLLYNDVNYPDFAKECKESPVVLYYRGQLKPIKNAVGVVGARWCTSYGKKIAKQIGEELARLNIPVNSGFAKGIDSYAQAACARHGGYTISFLGCGPDICYPTEQRQLYHEFLEKGNVFISQFPPGTAPNPKFFLSRNALISAWSTELVIVEAGEQSGALTTVDFAIKNNKRVYAVPNHIGVQEGVGTNRLLSEGISPYLGIQSLQCVKDKRPLDVELIEKVKREHPILKFLSESPITIQQLSHLAKLSEDQLMDQLLDLELTKEIIMRGNLVYGLH</sequence>
<dbReference type="RefSeq" id="WP_151534723.1">
    <property type="nucleotide sequence ID" value="NZ_WBOS01000003.1"/>
</dbReference>
<comment type="similarity">
    <text evidence="1">Belongs to the DprA/Smf family.</text>
</comment>
<organism evidence="3 4">
    <name type="scientific">Cytobacillus depressus</name>
    <dbReference type="NCBI Taxonomy" id="1602942"/>
    <lineage>
        <taxon>Bacteria</taxon>
        <taxon>Bacillati</taxon>
        <taxon>Bacillota</taxon>
        <taxon>Bacilli</taxon>
        <taxon>Bacillales</taxon>
        <taxon>Bacillaceae</taxon>
        <taxon>Cytobacillus</taxon>
    </lineage>
</organism>
<keyword evidence="4" id="KW-1185">Reference proteome</keyword>
<reference evidence="3 4" key="1">
    <citation type="journal article" date="2016" name="Antonie Van Leeuwenhoek">
        <title>Bacillus depressus sp. nov., isolated from soil of a sunflower field.</title>
        <authorList>
            <person name="Wei X."/>
            <person name="Xin D."/>
            <person name="Xin Y."/>
            <person name="Zhang H."/>
            <person name="Wang T."/>
            <person name="Zhang J."/>
        </authorList>
    </citation>
    <scope>NUCLEOTIDE SEQUENCE [LARGE SCALE GENOMIC DNA]</scope>
    <source>
        <strain evidence="3 4">BZ1</strain>
    </source>
</reference>
<evidence type="ECO:0000313" key="4">
    <source>
        <dbReference type="Proteomes" id="UP000481030"/>
    </source>
</evidence>
<dbReference type="InterPro" id="IPR003488">
    <property type="entry name" value="DprA"/>
</dbReference>
<dbReference type="OrthoDB" id="9785707at2"/>
<proteinExistence type="inferred from homology"/>